<dbReference type="Proteomes" id="UP000272942">
    <property type="component" value="Unassembled WGS sequence"/>
</dbReference>
<protein>
    <submittedName>
        <fullName evidence="4">ODF3</fullName>
    </submittedName>
</protein>
<reference evidence="4" key="1">
    <citation type="submission" date="2016-06" db="UniProtKB">
        <authorList>
            <consortium name="WormBaseParasite"/>
        </authorList>
    </citation>
    <scope>IDENTIFICATION</scope>
</reference>
<organism evidence="4">
    <name type="scientific">Echinostoma caproni</name>
    <dbReference type="NCBI Taxonomy" id="27848"/>
    <lineage>
        <taxon>Eukaryota</taxon>
        <taxon>Metazoa</taxon>
        <taxon>Spiralia</taxon>
        <taxon>Lophotrochozoa</taxon>
        <taxon>Platyhelminthes</taxon>
        <taxon>Trematoda</taxon>
        <taxon>Digenea</taxon>
        <taxon>Plagiorchiida</taxon>
        <taxon>Echinostomata</taxon>
        <taxon>Echinostomatoidea</taxon>
        <taxon>Echinostomatidae</taxon>
        <taxon>Echinostoma</taxon>
    </lineage>
</organism>
<evidence type="ECO:0000313" key="3">
    <source>
        <dbReference type="Proteomes" id="UP000272942"/>
    </source>
</evidence>
<proteinExistence type="predicted"/>
<dbReference type="WBParaSite" id="ECPE_0000667501-mRNA-1">
    <property type="protein sequence ID" value="ECPE_0000667501-mRNA-1"/>
    <property type="gene ID" value="ECPE_0000667501"/>
</dbReference>
<name>A0A183AI77_9TREM</name>
<sequence>MTSTNSPRQFLSQAWTNRSTDPDPEPSHSRRGKRPGPSDVSRSWHAGCPAADDRGPIQSHSYPGPMQYGFGALFRTGPLPSLPVDLVPGTNRPTTAPFLLTGGRLASPGTPNRMRNSAGGTGKVSNLW</sequence>
<reference evidence="2 3" key="2">
    <citation type="submission" date="2018-11" db="EMBL/GenBank/DDBJ databases">
        <authorList>
            <consortium name="Pathogen Informatics"/>
        </authorList>
    </citation>
    <scope>NUCLEOTIDE SEQUENCE [LARGE SCALE GENOMIC DNA]</scope>
    <source>
        <strain evidence="2 3">Egypt</strain>
    </source>
</reference>
<feature type="region of interest" description="Disordered" evidence="1">
    <location>
        <begin position="85"/>
        <end position="128"/>
    </location>
</feature>
<gene>
    <name evidence="2" type="ORF">ECPE_LOCUS6662</name>
</gene>
<dbReference type="AlphaFoldDB" id="A0A183AI77"/>
<evidence type="ECO:0000313" key="4">
    <source>
        <dbReference type="WBParaSite" id="ECPE_0000667501-mRNA-1"/>
    </source>
</evidence>
<dbReference type="EMBL" id="UZAN01043685">
    <property type="protein sequence ID" value="VDP79003.1"/>
    <property type="molecule type" value="Genomic_DNA"/>
</dbReference>
<feature type="compositionally biased region" description="Polar residues" evidence="1">
    <location>
        <begin position="1"/>
        <end position="19"/>
    </location>
</feature>
<evidence type="ECO:0000313" key="2">
    <source>
        <dbReference type="EMBL" id="VDP79003.1"/>
    </source>
</evidence>
<evidence type="ECO:0000256" key="1">
    <source>
        <dbReference type="SAM" id="MobiDB-lite"/>
    </source>
</evidence>
<feature type="region of interest" description="Disordered" evidence="1">
    <location>
        <begin position="1"/>
        <end position="63"/>
    </location>
</feature>
<keyword evidence="3" id="KW-1185">Reference proteome</keyword>
<accession>A0A183AI77</accession>